<reference evidence="1 2" key="1">
    <citation type="submission" date="2024-04" db="EMBL/GenBank/DDBJ databases">
        <title>Tritrichomonas musculus Genome.</title>
        <authorList>
            <person name="Alves-Ferreira E."/>
            <person name="Grigg M."/>
            <person name="Lorenzi H."/>
            <person name="Galac M."/>
        </authorList>
    </citation>
    <scope>NUCLEOTIDE SEQUENCE [LARGE SCALE GENOMIC DNA]</scope>
    <source>
        <strain evidence="1 2">EAF2021</strain>
    </source>
</reference>
<organism evidence="1 2">
    <name type="scientific">Tritrichomonas musculus</name>
    <dbReference type="NCBI Taxonomy" id="1915356"/>
    <lineage>
        <taxon>Eukaryota</taxon>
        <taxon>Metamonada</taxon>
        <taxon>Parabasalia</taxon>
        <taxon>Tritrichomonadida</taxon>
        <taxon>Tritrichomonadidae</taxon>
        <taxon>Tritrichomonas</taxon>
    </lineage>
</organism>
<evidence type="ECO:0000313" key="1">
    <source>
        <dbReference type="EMBL" id="KAK8883129.1"/>
    </source>
</evidence>
<name>A0ABR2JW76_9EUKA</name>
<gene>
    <name evidence="1" type="ORF">M9Y10_045777</name>
</gene>
<evidence type="ECO:0000313" key="2">
    <source>
        <dbReference type="Proteomes" id="UP001470230"/>
    </source>
</evidence>
<dbReference type="EMBL" id="JAPFFF010000009">
    <property type="protein sequence ID" value="KAK8883129.1"/>
    <property type="molecule type" value="Genomic_DNA"/>
</dbReference>
<proteinExistence type="predicted"/>
<evidence type="ECO:0008006" key="3">
    <source>
        <dbReference type="Google" id="ProtNLM"/>
    </source>
</evidence>
<accession>A0ABR2JW76</accession>
<sequence length="270" mass="31508">MLQLQVASPTSKLSLLPQFDKLVIEISFGNLLMQTSELISVLSTKIRKDIENGVMAFYFNDIKVNELILQNLFYFIKGKSLIINEQNYEAYLTISTMLEMPLLIEKAFFFSEVIDIRNLLFDSNSGIPEKIIADIIASVFDLFYYFAPLKEKLPFFIQLILKSNKLVIQQEDDLCNWLIDYRKQHKDEYDDDTLMLFNSIHAENLSEDYCTKILDNNDINVQMVLMEKRLTFNPHSNDQSSSTRYKKRTMEMLFVALVNQFSFLPDYSAS</sequence>
<comment type="caution">
    <text evidence="1">The sequence shown here is derived from an EMBL/GenBank/DDBJ whole genome shotgun (WGS) entry which is preliminary data.</text>
</comment>
<dbReference type="Proteomes" id="UP001470230">
    <property type="component" value="Unassembled WGS sequence"/>
</dbReference>
<protein>
    <recommendedName>
        <fullName evidence="3">BTB domain-containing protein</fullName>
    </recommendedName>
</protein>
<keyword evidence="2" id="KW-1185">Reference proteome</keyword>